<gene>
    <name evidence="2" type="ORF">BP6252_04010</name>
</gene>
<reference evidence="2 3" key="1">
    <citation type="journal article" date="2018" name="IMA Fungus">
        <title>IMA Genome-F 9: Draft genome sequence of Annulohypoxylon stygium, Aspergillus mulundensis, Berkeleyomyces basicola (syn. Thielaviopsis basicola), Ceratocystis smalleyi, two Cercospora beticola strains, Coleophoma cylindrospora, Fusarium fracticaudum, Phialophora cf. hyalina, and Morchella septimelata.</title>
        <authorList>
            <person name="Wingfield B.D."/>
            <person name="Bills G.F."/>
            <person name="Dong Y."/>
            <person name="Huang W."/>
            <person name="Nel W.J."/>
            <person name="Swalarsk-Parry B.S."/>
            <person name="Vaghefi N."/>
            <person name="Wilken P.M."/>
            <person name="An Z."/>
            <person name="de Beer Z.W."/>
            <person name="De Vos L."/>
            <person name="Chen L."/>
            <person name="Duong T.A."/>
            <person name="Gao Y."/>
            <person name="Hammerbacher A."/>
            <person name="Kikkert J.R."/>
            <person name="Li Y."/>
            <person name="Li H."/>
            <person name="Li K."/>
            <person name="Li Q."/>
            <person name="Liu X."/>
            <person name="Ma X."/>
            <person name="Naidoo K."/>
            <person name="Pethybridge S.J."/>
            <person name="Sun J."/>
            <person name="Steenkamp E.T."/>
            <person name="van der Nest M.A."/>
            <person name="van Wyk S."/>
            <person name="Wingfield M.J."/>
            <person name="Xiong C."/>
            <person name="Yue Q."/>
            <person name="Zhang X."/>
        </authorList>
    </citation>
    <scope>NUCLEOTIDE SEQUENCE [LARGE SCALE GENOMIC DNA]</scope>
    <source>
        <strain evidence="2 3">BP6252</strain>
    </source>
</reference>
<name>A0A3D8RZA3_9HELO</name>
<dbReference type="CDD" id="cd11030">
    <property type="entry name" value="CYP105-like"/>
    <property type="match status" value="1"/>
</dbReference>
<keyword evidence="3" id="KW-1185">Reference proteome</keyword>
<comment type="caution">
    <text evidence="2">The sequence shown here is derived from an EMBL/GenBank/DDBJ whole genome shotgun (WGS) entry which is preliminary data.</text>
</comment>
<evidence type="ECO:0000313" key="2">
    <source>
        <dbReference type="EMBL" id="RDW79372.1"/>
    </source>
</evidence>
<dbReference type="STRING" id="1849047.A0A3D8RZA3"/>
<dbReference type="EMBL" id="PDLM01000004">
    <property type="protein sequence ID" value="RDW79372.1"/>
    <property type="molecule type" value="Genomic_DNA"/>
</dbReference>
<dbReference type="PANTHER" id="PTHR46696:SF6">
    <property type="entry name" value="P450, PUTATIVE (EUROFUNG)-RELATED"/>
    <property type="match status" value="1"/>
</dbReference>
<dbReference type="GO" id="GO:0020037">
    <property type="term" value="F:heme binding"/>
    <property type="evidence" value="ECO:0007669"/>
    <property type="project" value="InterPro"/>
</dbReference>
<dbReference type="InterPro" id="IPR002397">
    <property type="entry name" value="Cyt_P450_B"/>
</dbReference>
<evidence type="ECO:0000313" key="3">
    <source>
        <dbReference type="Proteomes" id="UP000256645"/>
    </source>
</evidence>
<dbReference type="InterPro" id="IPR036396">
    <property type="entry name" value="Cyt_P450_sf"/>
</dbReference>
<organism evidence="2 3">
    <name type="scientific">Coleophoma cylindrospora</name>
    <dbReference type="NCBI Taxonomy" id="1849047"/>
    <lineage>
        <taxon>Eukaryota</taxon>
        <taxon>Fungi</taxon>
        <taxon>Dikarya</taxon>
        <taxon>Ascomycota</taxon>
        <taxon>Pezizomycotina</taxon>
        <taxon>Leotiomycetes</taxon>
        <taxon>Helotiales</taxon>
        <taxon>Dermateaceae</taxon>
        <taxon>Coleophoma</taxon>
    </lineage>
</organism>
<proteinExistence type="inferred from homology"/>
<dbReference type="GO" id="GO:0016705">
    <property type="term" value="F:oxidoreductase activity, acting on paired donors, with incorporation or reduction of molecular oxygen"/>
    <property type="evidence" value="ECO:0007669"/>
    <property type="project" value="InterPro"/>
</dbReference>
<dbReference type="Proteomes" id="UP000256645">
    <property type="component" value="Unassembled WGS sequence"/>
</dbReference>
<sequence length="386" mass="42525">MPTTTTPPKFPFARPRAAEPAIEYAILRAREPVSKVELWDGSHAWLVVKHRDICSVLTDERLSKERNRPGFPELSAGGKEAAKNKPTFVDMDPPKHMEQRSMIAPLFTQQHIDSMRPQIQNTVDSLLNEMIEAGGEPPVDVAEKFALPVASYYAAIRANGSATATEASLANQALLDYLAKLVDKKIQTPENDLISKLVLEQLKPGHIEKPDVVQMAFLMLVAGNATMVNMINLGIVTLLQHPGQLKDLKRDPKLSPAFVEELCRYHTASALATKRVAKVDIELGGKIIKAGEGIIAATQSGNRDGDVFPRPDVFDLHRKRGSEQALGYGYGPHQCIAEWLARAELEIVFATIFQKLPNLKLAIPFDKISYSPPTKDVGITTLPVVF</sequence>
<dbReference type="GO" id="GO:0004497">
    <property type="term" value="F:monooxygenase activity"/>
    <property type="evidence" value="ECO:0007669"/>
    <property type="project" value="InterPro"/>
</dbReference>
<evidence type="ECO:0000256" key="1">
    <source>
        <dbReference type="ARBA" id="ARBA00010617"/>
    </source>
</evidence>
<dbReference type="PANTHER" id="PTHR46696">
    <property type="entry name" value="P450, PUTATIVE (EUROFUNG)-RELATED"/>
    <property type="match status" value="1"/>
</dbReference>
<accession>A0A3D8RZA3</accession>
<dbReference type="AlphaFoldDB" id="A0A3D8RZA3"/>
<dbReference type="PRINTS" id="PR00359">
    <property type="entry name" value="BP450"/>
</dbReference>
<dbReference type="InterPro" id="IPR001128">
    <property type="entry name" value="Cyt_P450"/>
</dbReference>
<dbReference type="Gene3D" id="1.10.630.10">
    <property type="entry name" value="Cytochrome P450"/>
    <property type="match status" value="1"/>
</dbReference>
<dbReference type="SUPFAM" id="SSF48264">
    <property type="entry name" value="Cytochrome P450"/>
    <property type="match status" value="1"/>
</dbReference>
<protein>
    <recommendedName>
        <fullName evidence="4">Cytochrome P450 55A3</fullName>
    </recommendedName>
</protein>
<evidence type="ECO:0008006" key="4">
    <source>
        <dbReference type="Google" id="ProtNLM"/>
    </source>
</evidence>
<dbReference type="Pfam" id="PF00067">
    <property type="entry name" value="p450"/>
    <property type="match status" value="1"/>
</dbReference>
<dbReference type="GO" id="GO:0005506">
    <property type="term" value="F:iron ion binding"/>
    <property type="evidence" value="ECO:0007669"/>
    <property type="project" value="InterPro"/>
</dbReference>
<comment type="similarity">
    <text evidence="1">Belongs to the cytochrome P450 family.</text>
</comment>
<dbReference type="OrthoDB" id="3945418at2759"/>